<evidence type="ECO:0000256" key="1">
    <source>
        <dbReference type="SAM" id="SignalP"/>
    </source>
</evidence>
<accession>A0A2M4B403</accession>
<feature type="chain" id="PRO_5014643207" evidence="1">
    <location>
        <begin position="32"/>
        <end position="80"/>
    </location>
</feature>
<dbReference type="EMBL" id="GGFK01014453">
    <property type="protein sequence ID" value="MBW47774.1"/>
    <property type="molecule type" value="Transcribed_RNA"/>
</dbReference>
<keyword evidence="1" id="KW-0732">Signal</keyword>
<feature type="signal peptide" evidence="1">
    <location>
        <begin position="1"/>
        <end position="31"/>
    </location>
</feature>
<organism evidence="2">
    <name type="scientific">Anopheles triannulatus</name>
    <dbReference type="NCBI Taxonomy" id="58253"/>
    <lineage>
        <taxon>Eukaryota</taxon>
        <taxon>Metazoa</taxon>
        <taxon>Ecdysozoa</taxon>
        <taxon>Arthropoda</taxon>
        <taxon>Hexapoda</taxon>
        <taxon>Insecta</taxon>
        <taxon>Pterygota</taxon>
        <taxon>Neoptera</taxon>
        <taxon>Endopterygota</taxon>
        <taxon>Diptera</taxon>
        <taxon>Nematocera</taxon>
        <taxon>Culicoidea</taxon>
        <taxon>Culicidae</taxon>
        <taxon>Anophelinae</taxon>
        <taxon>Anopheles</taxon>
    </lineage>
</organism>
<proteinExistence type="predicted"/>
<evidence type="ECO:0000313" key="2">
    <source>
        <dbReference type="EMBL" id="MBW47774.1"/>
    </source>
</evidence>
<protein>
    <submittedName>
        <fullName evidence="2">Putative secreted protein</fullName>
    </submittedName>
</protein>
<dbReference type="AlphaFoldDB" id="A0A2M4B403"/>
<sequence length="80" mass="8782">MTAGAGNRERRATLLLQVALILRITISHTCSTVLPIARNAPIVMCIRWLRIFASAILRDLFDALLVRVVVTVAALDALLE</sequence>
<name>A0A2M4B403_9DIPT</name>
<reference evidence="2" key="1">
    <citation type="submission" date="2018-01" db="EMBL/GenBank/DDBJ databases">
        <title>An insight into the sialome of Amazonian anophelines.</title>
        <authorList>
            <person name="Ribeiro J.M."/>
            <person name="Scarpassa V."/>
            <person name="Calvo E."/>
        </authorList>
    </citation>
    <scope>NUCLEOTIDE SEQUENCE</scope>
    <source>
        <tissue evidence="2">Salivary glands</tissue>
    </source>
</reference>